<organism evidence="2 3">
    <name type="scientific">Limosilactobacillus albertensis</name>
    <dbReference type="NCBI Taxonomy" id="2759752"/>
    <lineage>
        <taxon>Bacteria</taxon>
        <taxon>Bacillati</taxon>
        <taxon>Bacillota</taxon>
        <taxon>Bacilli</taxon>
        <taxon>Lactobacillales</taxon>
        <taxon>Lactobacillaceae</taxon>
        <taxon>Limosilactobacillus</taxon>
    </lineage>
</organism>
<evidence type="ECO:0000313" key="2">
    <source>
        <dbReference type="EMBL" id="MBB1069740.1"/>
    </source>
</evidence>
<keyword evidence="3" id="KW-1185">Reference proteome</keyword>
<dbReference type="AlphaFoldDB" id="A0A7W3TRU3"/>
<dbReference type="EMBL" id="JACIVC010000059">
    <property type="protein sequence ID" value="MBB1069740.1"/>
    <property type="molecule type" value="Genomic_DNA"/>
</dbReference>
<dbReference type="Pfam" id="PF08460">
    <property type="entry name" value="SH3_5"/>
    <property type="match status" value="1"/>
</dbReference>
<gene>
    <name evidence="2" type="ORF">H5S40_06195</name>
</gene>
<dbReference type="InterPro" id="IPR003646">
    <property type="entry name" value="SH3-like_bac-type"/>
</dbReference>
<feature type="domain" description="SH3b" evidence="1">
    <location>
        <begin position="6"/>
        <end position="72"/>
    </location>
</feature>
<proteinExistence type="predicted"/>
<comment type="caution">
    <text evidence="2">The sequence shown here is derived from an EMBL/GenBank/DDBJ whole genome shotgun (WGS) entry which is preliminary data.</text>
</comment>
<accession>A0A7W3TRU3</accession>
<dbReference type="SMART" id="SM00287">
    <property type="entry name" value="SH3b"/>
    <property type="match status" value="1"/>
</dbReference>
<dbReference type="Proteomes" id="UP000518316">
    <property type="component" value="Unassembled WGS sequence"/>
</dbReference>
<dbReference type="Gene3D" id="2.30.30.40">
    <property type="entry name" value="SH3 Domains"/>
    <property type="match status" value="1"/>
</dbReference>
<reference evidence="2 3" key="1">
    <citation type="submission" date="2020-07" db="EMBL/GenBank/DDBJ databases">
        <title>Description of Limosilactobacillus balticus sp. nov., Limosilactobacillus agrestis sp. nov., Limosilactobacillus albertensis sp. nov., Limosilactobacillus rudii sp. nov., Limosilactobacillus fastidiosus sp. nov., five novel Limosilactobacillus species isolated from the vertebrate gastrointestinal tract, and proposal of 6 subspecies of Limosilactobacillus reuteri adapted to the gastrointestinal tract of specific vertebrate hosts.</title>
        <authorList>
            <person name="Li F."/>
            <person name="Cheng C."/>
            <person name="Zheng J."/>
            <person name="Quevedo R.M."/>
            <person name="Li J."/>
            <person name="Roos S."/>
            <person name="Gaenzle M.G."/>
            <person name="Walter J."/>
        </authorList>
    </citation>
    <scope>NUCLEOTIDE SEQUENCE [LARGE SCALE GENOMIC DNA]</scope>
    <source>
        <strain evidence="2 3">RRLNB_1_1</strain>
    </source>
</reference>
<evidence type="ECO:0000259" key="1">
    <source>
        <dbReference type="SMART" id="SM00287"/>
    </source>
</evidence>
<protein>
    <submittedName>
        <fullName evidence="2">SH3 domain-containing protein</fullName>
    </submittedName>
</protein>
<sequence length="82" mass="9305">MYGTVKNGRFITNRVLDLRWGALPTSSVIATLPVGTVIDYDAWSRHNGYVWLRQPRANGQYGYLPCRNADDNEAFGKFEPLN</sequence>
<evidence type="ECO:0000313" key="3">
    <source>
        <dbReference type="Proteomes" id="UP000518316"/>
    </source>
</evidence>
<name>A0A7W3TRU3_9LACO</name>